<dbReference type="HAMAP" id="MF_00201">
    <property type="entry name" value="RecO"/>
    <property type="match status" value="1"/>
</dbReference>
<dbReference type="PANTHER" id="PTHR33991">
    <property type="entry name" value="DNA REPAIR PROTEIN RECO"/>
    <property type="match status" value="1"/>
</dbReference>
<dbReference type="PANTHER" id="PTHR33991:SF1">
    <property type="entry name" value="DNA REPAIR PROTEIN RECO"/>
    <property type="match status" value="1"/>
</dbReference>
<comment type="caution">
    <text evidence="9">The sequence shown here is derived from an EMBL/GenBank/DDBJ whole genome shotgun (WGS) entry which is preliminary data.</text>
</comment>
<proteinExistence type="inferred from homology"/>
<comment type="function">
    <text evidence="7">Involved in DNA repair and RecF pathway recombination.</text>
</comment>
<gene>
    <name evidence="7 9" type="primary">recO</name>
    <name evidence="9" type="ORF">Q9295_08545</name>
</gene>
<dbReference type="Gene3D" id="2.40.50.140">
    <property type="entry name" value="Nucleic acid-binding proteins"/>
    <property type="match status" value="1"/>
</dbReference>
<dbReference type="EMBL" id="JAVDBT010000007">
    <property type="protein sequence ID" value="MDQ2066419.1"/>
    <property type="molecule type" value="Genomic_DNA"/>
</dbReference>
<dbReference type="InterPro" id="IPR022572">
    <property type="entry name" value="DNA_rep/recomb_RecO_N"/>
</dbReference>
<evidence type="ECO:0000256" key="5">
    <source>
        <dbReference type="ARBA" id="ARBA00023204"/>
    </source>
</evidence>
<keyword evidence="5 7" id="KW-0234">DNA repair</keyword>
<dbReference type="InterPro" id="IPR042242">
    <property type="entry name" value="RecO_C"/>
</dbReference>
<accession>A0ABU0VXH8</accession>
<dbReference type="RefSeq" id="WP_306680119.1">
    <property type="nucleotide sequence ID" value="NZ_JAVDBT010000007.1"/>
</dbReference>
<evidence type="ECO:0000256" key="3">
    <source>
        <dbReference type="ARBA" id="ARBA00022763"/>
    </source>
</evidence>
<evidence type="ECO:0000256" key="1">
    <source>
        <dbReference type="ARBA" id="ARBA00007452"/>
    </source>
</evidence>
<dbReference type="SUPFAM" id="SSF57863">
    <property type="entry name" value="ArfGap/RecO-like zinc finger"/>
    <property type="match status" value="1"/>
</dbReference>
<organism evidence="9 10">
    <name type="scientific">Pseudogemmobacter lacusdianii</name>
    <dbReference type="NCBI Taxonomy" id="3069608"/>
    <lineage>
        <taxon>Bacteria</taxon>
        <taxon>Pseudomonadati</taxon>
        <taxon>Pseudomonadota</taxon>
        <taxon>Alphaproteobacteria</taxon>
        <taxon>Rhodobacterales</taxon>
        <taxon>Paracoccaceae</taxon>
        <taxon>Pseudogemmobacter</taxon>
    </lineage>
</organism>
<dbReference type="SUPFAM" id="SSF50249">
    <property type="entry name" value="Nucleic acid-binding proteins"/>
    <property type="match status" value="1"/>
</dbReference>
<protein>
    <recommendedName>
        <fullName evidence="2 7">DNA repair protein RecO</fullName>
    </recommendedName>
    <alternativeName>
        <fullName evidence="6 7">Recombination protein O</fullName>
    </alternativeName>
</protein>
<dbReference type="Gene3D" id="1.20.1440.120">
    <property type="entry name" value="Recombination protein O, C-terminal domain"/>
    <property type="match status" value="1"/>
</dbReference>
<evidence type="ECO:0000256" key="7">
    <source>
        <dbReference type="HAMAP-Rule" id="MF_00201"/>
    </source>
</evidence>
<dbReference type="Proteomes" id="UP001239680">
    <property type="component" value="Unassembled WGS sequence"/>
</dbReference>
<dbReference type="InterPro" id="IPR037278">
    <property type="entry name" value="ARFGAP/RecO"/>
</dbReference>
<keyword evidence="10" id="KW-1185">Reference proteome</keyword>
<dbReference type="Pfam" id="PF11967">
    <property type="entry name" value="RecO_N"/>
    <property type="match status" value="1"/>
</dbReference>
<dbReference type="InterPro" id="IPR003717">
    <property type="entry name" value="RecO"/>
</dbReference>
<keyword evidence="3 7" id="KW-0227">DNA damage</keyword>
<evidence type="ECO:0000256" key="6">
    <source>
        <dbReference type="ARBA" id="ARBA00033409"/>
    </source>
</evidence>
<reference evidence="9 10" key="1">
    <citation type="submission" date="2023-08" db="EMBL/GenBank/DDBJ databases">
        <title>Characterization of two Paracoccaceae strains isolated from Phycosphere and proposal of Xinfangfangia lacusdiani sp. nov.</title>
        <authorList>
            <person name="Deng Y."/>
            <person name="Zhang Y.Q."/>
        </authorList>
    </citation>
    <scope>NUCLEOTIDE SEQUENCE [LARGE SCALE GENOMIC DNA]</scope>
    <source>
        <strain evidence="9 10">CPCC 101601</strain>
    </source>
</reference>
<name>A0ABU0VXH8_9RHOB</name>
<evidence type="ECO:0000259" key="8">
    <source>
        <dbReference type="Pfam" id="PF11967"/>
    </source>
</evidence>
<comment type="similarity">
    <text evidence="1 7">Belongs to the RecO family.</text>
</comment>
<evidence type="ECO:0000313" key="9">
    <source>
        <dbReference type="EMBL" id="MDQ2066419.1"/>
    </source>
</evidence>
<dbReference type="NCBIfam" id="TIGR00613">
    <property type="entry name" value="reco"/>
    <property type="match status" value="1"/>
</dbReference>
<evidence type="ECO:0000256" key="2">
    <source>
        <dbReference type="ARBA" id="ARBA00021310"/>
    </source>
</evidence>
<feature type="domain" description="DNA replication/recombination mediator RecO N-terminal" evidence="8">
    <location>
        <begin position="1"/>
        <end position="75"/>
    </location>
</feature>
<keyword evidence="4 7" id="KW-0233">DNA recombination</keyword>
<evidence type="ECO:0000256" key="4">
    <source>
        <dbReference type="ARBA" id="ARBA00023172"/>
    </source>
</evidence>
<dbReference type="InterPro" id="IPR012340">
    <property type="entry name" value="NA-bd_OB-fold"/>
</dbReference>
<evidence type="ECO:0000313" key="10">
    <source>
        <dbReference type="Proteomes" id="UP001239680"/>
    </source>
</evidence>
<sequence length="241" mass="25955">MEWRDEGAVLSMRPHGESAAIIEVFTREHGRHAGVVRGGTSRRMAPHVQPGTQVAVVWTARLAEHIGAYTLEPIRSRAHVLGDRLALAGLSSICALLSLALPERDPHEALWQRSTAMLDRLGAAGWLRDYLAWEMQLLEAMGFGLDLSSCAVTGGTGDLVYVSPKTGRAVSRAGAGEWAERLLPLPEGMVSGAAMTAEAIRQGLKITGHFLDRALSGEAMQHSLPEARGRLIDLLNRDAVA</sequence>
<dbReference type="Pfam" id="PF02565">
    <property type="entry name" value="RecO_C"/>
    <property type="match status" value="1"/>
</dbReference>